<keyword evidence="2" id="KW-1185">Reference proteome</keyword>
<proteinExistence type="predicted"/>
<organism evidence="1 2">
    <name type="scientific">Fusarium solani subsp. cucurbitae</name>
    <name type="common">Neocosmosporum cucurbitae</name>
    <dbReference type="NCBI Taxonomy" id="2747967"/>
    <lineage>
        <taxon>Eukaryota</taxon>
        <taxon>Fungi</taxon>
        <taxon>Dikarya</taxon>
        <taxon>Ascomycota</taxon>
        <taxon>Pezizomycotina</taxon>
        <taxon>Sordariomycetes</taxon>
        <taxon>Hypocreomycetidae</taxon>
        <taxon>Hypocreales</taxon>
        <taxon>Nectriaceae</taxon>
        <taxon>Fusarium</taxon>
        <taxon>Fusarium solani species complex</taxon>
    </lineage>
</organism>
<name>A0ACD3YQD6_FUSSC</name>
<dbReference type="EMBL" id="CP090031">
    <property type="protein sequence ID" value="UPK91145.1"/>
    <property type="molecule type" value="Genomic_DNA"/>
</dbReference>
<evidence type="ECO:0000313" key="2">
    <source>
        <dbReference type="Proteomes" id="UP000830768"/>
    </source>
</evidence>
<sequence>MDPLSIAASVGALTATCLSTCKKLSDLAGSYQDVPVVIAMVCSEATVVSIALSELQKSILQRPDLAQAWASRTDVLVAFETVLTGCMIVFSCLEAETRQLQSQIPNSSGMRVWAKLRFLWNQDRLKELLSALRGQHSSINFLIQVLEIPISNTLSDIERNIRDNKSIIQKPASEAQSFRPLCCGPYLGHRSFGTRIDFDDAVLNSQAYRRVYARAQLNADDIGLYLSDGTTIRRVNRDLVDLNLATTAEPPSPTKTGDFSPQQEAESTAVRDESDPGTQEPLNLSQLTTCPELTCGKCSRAIIGQFVREQGGTFHPDCFTCSDCSEPIRTKFFPLKHGPGTRICEKDYFRRLSLCHTCGQGLKDTHIMPRDKKYHSMGELPPTSLGADDGSNESGFLEENDIQVYDMPKRRDSVGSVIKAPQAAHLDMLPGLAGERNSHPDYCQIYAERCASCQLPILEQSMATRKQGTRYRWHPVCYEVRVSWGVSFPPSRKVQQYLEALHGDKEVETLTQNVQDGHEALVRRTRDIMARFHKAFEEEASGALYTSKGDNTKSFQHFQVLIGLASHLFQNVAIATNRC</sequence>
<accession>A0ACD3YQD6</accession>
<gene>
    <name evidence="1" type="ORF">LCI18_002080</name>
</gene>
<dbReference type="Proteomes" id="UP000830768">
    <property type="component" value="Chromosome 2"/>
</dbReference>
<evidence type="ECO:0000313" key="1">
    <source>
        <dbReference type="EMBL" id="UPK91145.1"/>
    </source>
</evidence>
<reference evidence="1" key="1">
    <citation type="submission" date="2021-11" db="EMBL/GenBank/DDBJ databases">
        <title>Fusarium solani-melongenae Genome sequencing and assembly.</title>
        <authorList>
            <person name="Xie S."/>
            <person name="Huang L."/>
            <person name="Zhang X."/>
        </authorList>
    </citation>
    <scope>NUCLEOTIDE SEQUENCE</scope>
    <source>
        <strain evidence="1">CRI 24-3</strain>
    </source>
</reference>
<protein>
    <submittedName>
        <fullName evidence="1">Uncharacterized protein</fullName>
    </submittedName>
</protein>